<evidence type="ECO:0000256" key="2">
    <source>
        <dbReference type="ARBA" id="ARBA00022670"/>
    </source>
</evidence>
<sequence length="367" mass="37501">MEVFVIRRPLRTLTVLIGAAAAVTAFAAPASAVPALNEAAGPATLAAAQQKLGTSLGAAFAGSWLDATTGDLVVGTTDASHSAGIRAAGAVPKVMRRSAAELKKIQSILDNRTAGLPGSVAGWYVDAPSNEVVVSVVGGDPAGRAWAASAGVPVRVEQVKSAPRPLWSVVGGQGLYFDGGACSVGFTAYDDDDHYVITAGHCTELGGTVRGVDGTIGRVARSSFPGNDYGTVEVTHSDVSTPPRVDRYEDGTDVRIEGADVVGVGGRICRSGITTHWQCGRVEALDQTVNYGNGNVVRGLTQTDACAEPGDSGGSFVSRPSSGSGTKLVQAQGMTSGGSGDCDEGGTTFFQPVKEVLNRYGLTLEKD</sequence>
<dbReference type="GO" id="GO:0004252">
    <property type="term" value="F:serine-type endopeptidase activity"/>
    <property type="evidence" value="ECO:0007669"/>
    <property type="project" value="InterPro"/>
</dbReference>
<dbReference type="PROSITE" id="PS00134">
    <property type="entry name" value="TRYPSIN_HIS"/>
    <property type="match status" value="1"/>
</dbReference>
<reference evidence="14 15" key="1">
    <citation type="journal article" date="2013" name="Genome Announc.">
        <title>Draft Genome Sequence of Amycolatopsis decaplanina Strain DSM 44594T.</title>
        <authorList>
            <person name="Kaur N."/>
            <person name="Kumar S."/>
            <person name="Bala M."/>
            <person name="Raghava G.P."/>
            <person name="Mayilraj S."/>
        </authorList>
    </citation>
    <scope>NUCLEOTIDE SEQUENCE [LARGE SCALE GENOMIC DNA]</scope>
    <source>
        <strain evidence="14 15">DSM 44594</strain>
    </source>
</reference>
<gene>
    <name evidence="14" type="ORF">H074_05662</name>
</gene>
<evidence type="ECO:0000256" key="9">
    <source>
        <dbReference type="PIRSR" id="PIRSR001134-2"/>
    </source>
</evidence>
<evidence type="ECO:0000313" key="15">
    <source>
        <dbReference type="Proteomes" id="UP000054226"/>
    </source>
</evidence>
<dbReference type="Gene3D" id="2.40.10.10">
    <property type="entry name" value="Trypsin-like serine proteases"/>
    <property type="match status" value="2"/>
</dbReference>
<evidence type="ECO:0000256" key="6">
    <source>
        <dbReference type="ARBA" id="ARBA00023145"/>
    </source>
</evidence>
<dbReference type="GO" id="GO:0005576">
    <property type="term" value="C:extracellular region"/>
    <property type="evidence" value="ECO:0007669"/>
    <property type="project" value="InterPro"/>
</dbReference>
<dbReference type="PIRSF" id="PIRSF001134">
    <property type="entry name" value="Streptogrisin"/>
    <property type="match status" value="1"/>
</dbReference>
<evidence type="ECO:0000256" key="11">
    <source>
        <dbReference type="SAM" id="SignalP"/>
    </source>
</evidence>
<comment type="similarity">
    <text evidence="1">Belongs to the peptidase S1 family.</text>
</comment>
<dbReference type="PROSITE" id="PS00135">
    <property type="entry name" value="TRYPSIN_SER"/>
    <property type="match status" value="1"/>
</dbReference>
<dbReference type="InterPro" id="IPR001316">
    <property type="entry name" value="Pept_S1A_streptogrisin"/>
</dbReference>
<organism evidence="14 15">
    <name type="scientific">Amycolatopsis decaplanina DSM 44594</name>
    <dbReference type="NCBI Taxonomy" id="1284240"/>
    <lineage>
        <taxon>Bacteria</taxon>
        <taxon>Bacillati</taxon>
        <taxon>Actinomycetota</taxon>
        <taxon>Actinomycetes</taxon>
        <taxon>Pseudonocardiales</taxon>
        <taxon>Pseudonocardiaceae</taxon>
        <taxon>Amycolatopsis</taxon>
    </lineage>
</organism>
<keyword evidence="5" id="KW-0720">Serine protease</keyword>
<feature type="domain" description="Peptidase S1" evidence="12">
    <location>
        <begin position="193"/>
        <end position="357"/>
    </location>
</feature>
<feature type="disulfide bond" evidence="9">
    <location>
        <begin position="306"/>
        <end position="342"/>
    </location>
</feature>
<keyword evidence="6" id="KW-0865">Zymogen</keyword>
<evidence type="ECO:0000256" key="3">
    <source>
        <dbReference type="ARBA" id="ARBA00022729"/>
    </source>
</evidence>
<dbReference type="InterPro" id="IPR009003">
    <property type="entry name" value="Peptidase_S1_PA"/>
</dbReference>
<evidence type="ECO:0000256" key="10">
    <source>
        <dbReference type="SAM" id="MobiDB-lite"/>
    </source>
</evidence>
<proteinExistence type="inferred from homology"/>
<evidence type="ECO:0000256" key="4">
    <source>
        <dbReference type="ARBA" id="ARBA00022801"/>
    </source>
</evidence>
<dbReference type="Pfam" id="PF02983">
    <property type="entry name" value="Pro_Al_protease"/>
    <property type="match status" value="1"/>
</dbReference>
<keyword evidence="2 14" id="KW-0645">Protease</keyword>
<evidence type="ECO:0000259" key="13">
    <source>
        <dbReference type="Pfam" id="PF02983"/>
    </source>
</evidence>
<evidence type="ECO:0000256" key="7">
    <source>
        <dbReference type="ARBA" id="ARBA00023157"/>
    </source>
</evidence>
<dbReference type="InterPro" id="IPR033116">
    <property type="entry name" value="TRYPSIN_SER"/>
</dbReference>
<comment type="caution">
    <text evidence="14">The sequence shown here is derived from an EMBL/GenBank/DDBJ whole genome shotgun (WGS) entry which is preliminary data.</text>
</comment>
<dbReference type="PRINTS" id="PR00861">
    <property type="entry name" value="ALYTICPTASE"/>
</dbReference>
<dbReference type="PATRIC" id="fig|1284240.4.peg.1146"/>
<dbReference type="EMBL" id="AOHO01000028">
    <property type="protein sequence ID" value="EME63360.1"/>
    <property type="molecule type" value="Genomic_DNA"/>
</dbReference>
<feature type="disulfide bond" evidence="9">
    <location>
        <begin position="269"/>
        <end position="279"/>
    </location>
</feature>
<feature type="active site" description="Charge relay system" evidence="8">
    <location>
        <position position="312"/>
    </location>
</feature>
<dbReference type="InterPro" id="IPR035070">
    <property type="entry name" value="Streptogrisin_prodomain"/>
</dbReference>
<dbReference type="GO" id="GO:0006508">
    <property type="term" value="P:proteolysis"/>
    <property type="evidence" value="ECO:0007669"/>
    <property type="project" value="UniProtKB-KW"/>
</dbReference>
<feature type="disulfide bond" evidence="9">
    <location>
        <begin position="182"/>
        <end position="202"/>
    </location>
</feature>
<keyword evidence="4" id="KW-0378">Hydrolase</keyword>
<evidence type="ECO:0000313" key="14">
    <source>
        <dbReference type="EMBL" id="EME63360.1"/>
    </source>
</evidence>
<dbReference type="Pfam" id="PF00089">
    <property type="entry name" value="Trypsin"/>
    <property type="match status" value="1"/>
</dbReference>
<feature type="signal peptide" evidence="11">
    <location>
        <begin position="1"/>
        <end position="27"/>
    </location>
</feature>
<keyword evidence="15" id="KW-1185">Reference proteome</keyword>
<dbReference type="Proteomes" id="UP000054226">
    <property type="component" value="Unassembled WGS sequence"/>
</dbReference>
<accession>M2YN80</accession>
<feature type="compositionally biased region" description="Polar residues" evidence="10">
    <location>
        <begin position="318"/>
        <end position="334"/>
    </location>
</feature>
<keyword evidence="7 9" id="KW-1015">Disulfide bond</keyword>
<evidence type="ECO:0000256" key="8">
    <source>
        <dbReference type="PIRSR" id="PIRSR001134-1"/>
    </source>
</evidence>
<dbReference type="InterPro" id="IPR018114">
    <property type="entry name" value="TRYPSIN_HIS"/>
</dbReference>
<dbReference type="Gene3D" id="3.30.300.50">
    <property type="match status" value="2"/>
</dbReference>
<dbReference type="AlphaFoldDB" id="M2YN80"/>
<dbReference type="InterPro" id="IPR004236">
    <property type="entry name" value="Pept_S1_alpha_lytic"/>
</dbReference>
<evidence type="ECO:0000256" key="1">
    <source>
        <dbReference type="ARBA" id="ARBA00007664"/>
    </source>
</evidence>
<feature type="region of interest" description="Disordered" evidence="10">
    <location>
        <begin position="309"/>
        <end position="343"/>
    </location>
</feature>
<name>M2YN80_9PSEU</name>
<feature type="chain" id="PRO_5004030006" evidence="11">
    <location>
        <begin position="28"/>
        <end position="367"/>
    </location>
</feature>
<dbReference type="CDD" id="cd21112">
    <property type="entry name" value="alphaLP-like"/>
    <property type="match status" value="1"/>
</dbReference>
<feature type="active site" description="Charge relay system" evidence="8">
    <location>
        <position position="201"/>
    </location>
</feature>
<keyword evidence="3 11" id="KW-0732">Signal</keyword>
<feature type="active site" description="Charge relay system" evidence="8">
    <location>
        <position position="228"/>
    </location>
</feature>
<protein>
    <submittedName>
        <fullName evidence="14">Serine protease</fullName>
    </submittedName>
</protein>
<feature type="domain" description="Peptidase S1A alpha-lytic prodomain" evidence="13">
    <location>
        <begin position="97"/>
        <end position="153"/>
    </location>
</feature>
<dbReference type="SUPFAM" id="SSF50494">
    <property type="entry name" value="Trypsin-like serine proteases"/>
    <property type="match status" value="1"/>
</dbReference>
<evidence type="ECO:0000259" key="12">
    <source>
        <dbReference type="Pfam" id="PF00089"/>
    </source>
</evidence>
<evidence type="ECO:0000256" key="5">
    <source>
        <dbReference type="ARBA" id="ARBA00022825"/>
    </source>
</evidence>
<dbReference type="InterPro" id="IPR001254">
    <property type="entry name" value="Trypsin_dom"/>
</dbReference>
<dbReference type="InterPro" id="IPR043504">
    <property type="entry name" value="Peptidase_S1_PA_chymotrypsin"/>
</dbReference>